<evidence type="ECO:0000313" key="2">
    <source>
        <dbReference type="EMBL" id="QAA34559.1"/>
    </source>
</evidence>
<dbReference type="OrthoDB" id="2980602at2"/>
<name>A0A410DZN6_9CLOT</name>
<keyword evidence="1" id="KW-0175">Coiled coil</keyword>
<evidence type="ECO:0000256" key="1">
    <source>
        <dbReference type="SAM" id="Coils"/>
    </source>
</evidence>
<dbReference type="RefSeq" id="WP_128215271.1">
    <property type="nucleotide sequence ID" value="NZ_CP025746.1"/>
</dbReference>
<dbReference type="Proteomes" id="UP000286268">
    <property type="component" value="Chromosome"/>
</dbReference>
<organism evidence="2 3">
    <name type="scientific">Clostridium manihotivorum</name>
    <dbReference type="NCBI Taxonomy" id="2320868"/>
    <lineage>
        <taxon>Bacteria</taxon>
        <taxon>Bacillati</taxon>
        <taxon>Bacillota</taxon>
        <taxon>Clostridia</taxon>
        <taxon>Eubacteriales</taxon>
        <taxon>Clostridiaceae</taxon>
        <taxon>Clostridium</taxon>
    </lineage>
</organism>
<sequence length="139" mass="16644">MSLESLKRRRSEYRKKLAEEKAKLDEYRKKAEALDDLYKKMKEKKSDMKGLDKDLKSFSDESYPYWQGNVFRNRYEVKVKTDLIDDGYDKMIDIIDANLDEINNERTRYENLVYESNGIIGRIEEAINSIITRIENWVN</sequence>
<feature type="coiled-coil region" evidence="1">
    <location>
        <begin position="3"/>
        <end position="61"/>
    </location>
</feature>
<protein>
    <submittedName>
        <fullName evidence="2">Uncharacterized protein</fullName>
    </submittedName>
</protein>
<proteinExistence type="predicted"/>
<evidence type="ECO:0000313" key="3">
    <source>
        <dbReference type="Proteomes" id="UP000286268"/>
    </source>
</evidence>
<keyword evidence="3" id="KW-1185">Reference proteome</keyword>
<dbReference type="EMBL" id="CP025746">
    <property type="protein sequence ID" value="QAA34559.1"/>
    <property type="molecule type" value="Genomic_DNA"/>
</dbReference>
<accession>A0A410DZN6</accession>
<gene>
    <name evidence="2" type="ORF">C1I91_24615</name>
</gene>
<dbReference type="KEGG" id="cmah:C1I91_24615"/>
<dbReference type="AlphaFoldDB" id="A0A410DZN6"/>
<reference evidence="2 3" key="1">
    <citation type="submission" date="2018-01" db="EMBL/GenBank/DDBJ databases">
        <title>Genome Sequencing and Assembly of Anaerobacter polyendosporus strain CT4.</title>
        <authorList>
            <person name="Tachaapaikoon C."/>
            <person name="Sutheeworapong S."/>
            <person name="Jenjaroenpun P."/>
            <person name="Wongsurawat T."/>
            <person name="Nookeaw I."/>
            <person name="Cheawchanlertfa P."/>
            <person name="Kosugi A."/>
            <person name="Cheevadhanarak S."/>
            <person name="Ratanakhanokchai K."/>
        </authorList>
    </citation>
    <scope>NUCLEOTIDE SEQUENCE [LARGE SCALE GENOMIC DNA]</scope>
    <source>
        <strain evidence="2 3">CT4</strain>
    </source>
</reference>